<evidence type="ECO:0000259" key="1">
    <source>
        <dbReference type="Pfam" id="PF00144"/>
    </source>
</evidence>
<evidence type="ECO:0000259" key="2">
    <source>
        <dbReference type="Pfam" id="PF11954"/>
    </source>
</evidence>
<dbReference type="InterPro" id="IPR050491">
    <property type="entry name" value="AmpC-like"/>
</dbReference>
<dbReference type="OrthoDB" id="111095at2157"/>
<feature type="domain" description="Beta-lactamase-related" evidence="1">
    <location>
        <begin position="1"/>
        <end position="309"/>
    </location>
</feature>
<dbReference type="AlphaFoldDB" id="A2SRN7"/>
<organism evidence="3 4">
    <name type="scientific">Methanocorpusculum labreanum (strain ATCC 43576 / DSM 4855 / Z)</name>
    <dbReference type="NCBI Taxonomy" id="410358"/>
    <lineage>
        <taxon>Archaea</taxon>
        <taxon>Methanobacteriati</taxon>
        <taxon>Methanobacteriota</taxon>
        <taxon>Stenosarchaea group</taxon>
        <taxon>Methanomicrobia</taxon>
        <taxon>Methanomicrobiales</taxon>
        <taxon>Methanocorpusculaceae</taxon>
        <taxon>Methanocorpusculum</taxon>
    </lineage>
</organism>
<dbReference type="Gene3D" id="3.40.710.10">
    <property type="entry name" value="DD-peptidase/beta-lactamase superfamily"/>
    <property type="match status" value="1"/>
</dbReference>
<dbReference type="KEGG" id="mla:Mlab_0822"/>
<dbReference type="InterPro" id="IPR012338">
    <property type="entry name" value="Beta-lactam/transpept-like"/>
</dbReference>
<dbReference type="STRING" id="410358.Mlab_0822"/>
<dbReference type="PANTHER" id="PTHR46825">
    <property type="entry name" value="D-ALANYL-D-ALANINE-CARBOXYPEPTIDASE/ENDOPEPTIDASE AMPH"/>
    <property type="match status" value="1"/>
</dbReference>
<sequence length="455" mass="49348">MAVAIIQNDTVVYEKCFGVINLTTQEPVNADTRFQLASISKSFTTATIASMVGTGDLAWDDSAVEINPDLQFSDPWITEHVTIRDLLSHRTGLPEYAGDELAEFGYNRSETLFKLRYLALTGAFRSSYAYSNLGITAAAETAAIKAGIPWDELISERIFIPAGMTNSSAVFSDFAEAENHADTYVVTNGVAEQTAVLFNDDANSPAGGVSSTLNDMIRYLRLQLNDGNLDGVQVIDASALSETHKAQNILLSDYTTISAYGLGWDVVSADGRVRVEHGGDFTSGVSTLITLYPAEGMGIVVLTNGFPGGHVLKKAVVRGWEDMYFTGSVQNDWYAEIEEEINAAMEPGSSVLSPYSTLPEAPENASSPRDLVNYCGSYYQDYYGTITVEEGDSGLNLYLGPAEMQYVLTPYDGDAFYEPTTGTGVYFTFDSDENVQSVNITMLDLPGRTGVFTLI</sequence>
<dbReference type="HOGENOM" id="CLU_020027_14_3_2"/>
<dbReference type="Proteomes" id="UP000000365">
    <property type="component" value="Chromosome"/>
</dbReference>
<gene>
    <name evidence="3" type="ordered locus">Mlab_0822</name>
</gene>
<dbReference type="InterPro" id="IPR001466">
    <property type="entry name" value="Beta-lactam-related"/>
</dbReference>
<dbReference type="Gene3D" id="2.40.128.600">
    <property type="match status" value="1"/>
</dbReference>
<evidence type="ECO:0000313" key="3">
    <source>
        <dbReference type="EMBL" id="ABN06993.1"/>
    </source>
</evidence>
<dbReference type="eggNOG" id="arCOG00771">
    <property type="taxonomic scope" value="Archaea"/>
</dbReference>
<accession>A2SRN7</accession>
<dbReference type="PANTHER" id="PTHR46825:SF15">
    <property type="entry name" value="BETA-LACTAMASE-RELATED DOMAIN-CONTAINING PROTEIN"/>
    <property type="match status" value="1"/>
</dbReference>
<proteinExistence type="predicted"/>
<feature type="domain" description="Peptidase S12 Pab87-related C-terminal" evidence="2">
    <location>
        <begin position="362"/>
        <end position="441"/>
    </location>
</feature>
<reference evidence="3 4" key="1">
    <citation type="journal article" date="2009" name="Stand. Genomic Sci.">
        <title>Complete genome sequence of Methanocorpusculum labreanum type strain Z.</title>
        <authorList>
            <person name="Anderson I.J."/>
            <person name="Sieprawska-Lupa M."/>
            <person name="Goltsman E."/>
            <person name="Lapidus A."/>
            <person name="Copeland A."/>
            <person name="Glavina Del Rio T."/>
            <person name="Tice H."/>
            <person name="Dalin E."/>
            <person name="Barry K."/>
            <person name="Pitluck S."/>
            <person name="Hauser L."/>
            <person name="Land M."/>
            <person name="Lucas S."/>
            <person name="Richardson P."/>
            <person name="Whitman W.B."/>
            <person name="Kyrpides N.C."/>
        </authorList>
    </citation>
    <scope>NUCLEOTIDE SEQUENCE [LARGE SCALE GENOMIC DNA]</scope>
    <source>
        <strain evidence="4">ATCC 43576 / DSM 4855 / Z</strain>
    </source>
</reference>
<name>A2SRN7_METLZ</name>
<dbReference type="Pfam" id="PF00144">
    <property type="entry name" value="Beta-lactamase"/>
    <property type="match status" value="1"/>
</dbReference>
<dbReference type="Pfam" id="PF11954">
    <property type="entry name" value="DUF3471"/>
    <property type="match status" value="1"/>
</dbReference>
<dbReference type="InterPro" id="IPR021860">
    <property type="entry name" value="Peptidase_S12_Pab87-rel_C"/>
</dbReference>
<dbReference type="SUPFAM" id="SSF56601">
    <property type="entry name" value="beta-lactamase/transpeptidase-like"/>
    <property type="match status" value="1"/>
</dbReference>
<evidence type="ECO:0000313" key="4">
    <source>
        <dbReference type="Proteomes" id="UP000000365"/>
    </source>
</evidence>
<dbReference type="EMBL" id="CP000559">
    <property type="protein sequence ID" value="ABN06993.1"/>
    <property type="molecule type" value="Genomic_DNA"/>
</dbReference>
<protein>
    <submittedName>
        <fullName evidence="3">Beta-lactamase</fullName>
    </submittedName>
</protein>
<keyword evidence="4" id="KW-1185">Reference proteome</keyword>